<dbReference type="Gene3D" id="3.40.50.300">
    <property type="entry name" value="P-loop containing nucleotide triphosphate hydrolases"/>
    <property type="match status" value="1"/>
</dbReference>
<evidence type="ECO:0000313" key="4">
    <source>
        <dbReference type="EMBL" id="KAF6369127.1"/>
    </source>
</evidence>
<dbReference type="InterPro" id="IPR050100">
    <property type="entry name" value="TRAFAC_GTPase_members"/>
</dbReference>
<gene>
    <name evidence="4" type="ORF">mMyoMyo1_010532</name>
</gene>
<evidence type="ECO:0000256" key="2">
    <source>
        <dbReference type="ARBA" id="ARBA00023134"/>
    </source>
</evidence>
<evidence type="ECO:0000256" key="1">
    <source>
        <dbReference type="ARBA" id="ARBA00022741"/>
    </source>
</evidence>
<reference evidence="4 5" key="1">
    <citation type="journal article" date="2020" name="Nature">
        <title>Six reference-quality genomes reveal evolution of bat adaptations.</title>
        <authorList>
            <person name="Jebb D."/>
            <person name="Huang Z."/>
            <person name="Pippel M."/>
            <person name="Hughes G.M."/>
            <person name="Lavrichenko K."/>
            <person name="Devanna P."/>
            <person name="Winkler S."/>
            <person name="Jermiin L.S."/>
            <person name="Skirmuntt E.C."/>
            <person name="Katzourakis A."/>
            <person name="Burkitt-Gray L."/>
            <person name="Ray D.A."/>
            <person name="Sullivan K.A.M."/>
            <person name="Roscito J.G."/>
            <person name="Kirilenko B.M."/>
            <person name="Davalos L.M."/>
            <person name="Corthals A.P."/>
            <person name="Power M.L."/>
            <person name="Jones G."/>
            <person name="Ransome R.D."/>
            <person name="Dechmann D.K.N."/>
            <person name="Locatelli A.G."/>
            <person name="Puechmaille S.J."/>
            <person name="Fedrigo O."/>
            <person name="Jarvis E.D."/>
            <person name="Hiller M."/>
            <person name="Vernes S.C."/>
            <person name="Myers E.W."/>
            <person name="Teeling E.C."/>
        </authorList>
    </citation>
    <scope>NUCLEOTIDE SEQUENCE [LARGE SCALE GENOMIC DNA]</scope>
    <source>
        <strain evidence="4">MMyoMyo1</strain>
        <tissue evidence="4">Flight muscle</tissue>
    </source>
</reference>
<dbReference type="InterPro" id="IPR000795">
    <property type="entry name" value="T_Tr_GTP-bd_dom"/>
</dbReference>
<keyword evidence="1" id="KW-0547">Nucleotide-binding</keyword>
<keyword evidence="2" id="KW-0342">GTP-binding</keyword>
<dbReference type="Pfam" id="PF00009">
    <property type="entry name" value="GTP_EFTU"/>
    <property type="match status" value="1"/>
</dbReference>
<sequence length="157" mass="18275">MKEEEKACEEDWNAHKEKVGVKVDDWRYDCQEKGGILEKGRIHDRWKDSNAFSEQGVKKSRDLSKNINVPSSNSDTFKIVCFFFFHNRFAARTHHQIKPKMGKEKTHINIVIIGHVDSDKSTTTGHLIYKCGEINKRTIENFEKEAAKMRKGFFKQG</sequence>
<dbReference type="PANTHER" id="PTHR23115">
    <property type="entry name" value="TRANSLATION FACTOR"/>
    <property type="match status" value="1"/>
</dbReference>
<evidence type="ECO:0000313" key="5">
    <source>
        <dbReference type="Proteomes" id="UP000527355"/>
    </source>
</evidence>
<accession>A0A7J7Z4E2</accession>
<keyword evidence="5" id="KW-1185">Reference proteome</keyword>
<dbReference type="SUPFAM" id="SSF52540">
    <property type="entry name" value="P-loop containing nucleoside triphosphate hydrolases"/>
    <property type="match status" value="1"/>
</dbReference>
<proteinExistence type="predicted"/>
<name>A0A7J7Z4E2_MYOMY</name>
<organism evidence="4 5">
    <name type="scientific">Myotis myotis</name>
    <name type="common">Greater mouse-eared bat</name>
    <name type="synonym">Vespertilio myotis</name>
    <dbReference type="NCBI Taxonomy" id="51298"/>
    <lineage>
        <taxon>Eukaryota</taxon>
        <taxon>Metazoa</taxon>
        <taxon>Chordata</taxon>
        <taxon>Craniata</taxon>
        <taxon>Vertebrata</taxon>
        <taxon>Euteleostomi</taxon>
        <taxon>Mammalia</taxon>
        <taxon>Eutheria</taxon>
        <taxon>Laurasiatheria</taxon>
        <taxon>Chiroptera</taxon>
        <taxon>Yangochiroptera</taxon>
        <taxon>Vespertilionidae</taxon>
        <taxon>Myotis</taxon>
    </lineage>
</organism>
<comment type="caution">
    <text evidence="4">The sequence shown here is derived from an EMBL/GenBank/DDBJ whole genome shotgun (WGS) entry which is preliminary data.</text>
</comment>
<dbReference type="Proteomes" id="UP000527355">
    <property type="component" value="Unassembled WGS sequence"/>
</dbReference>
<dbReference type="AlphaFoldDB" id="A0A7J7Z4E2"/>
<protein>
    <recommendedName>
        <fullName evidence="3">Tr-type G domain-containing protein</fullName>
    </recommendedName>
</protein>
<dbReference type="VEuPathDB" id="HostDB:GeneID_118663312"/>
<dbReference type="EMBL" id="JABWUV010000003">
    <property type="protein sequence ID" value="KAF6369127.1"/>
    <property type="molecule type" value="Genomic_DNA"/>
</dbReference>
<dbReference type="InterPro" id="IPR027417">
    <property type="entry name" value="P-loop_NTPase"/>
</dbReference>
<evidence type="ECO:0000259" key="3">
    <source>
        <dbReference type="Pfam" id="PF00009"/>
    </source>
</evidence>
<dbReference type="GO" id="GO:0005525">
    <property type="term" value="F:GTP binding"/>
    <property type="evidence" value="ECO:0007669"/>
    <property type="project" value="UniProtKB-KW"/>
</dbReference>
<dbReference type="GO" id="GO:0003924">
    <property type="term" value="F:GTPase activity"/>
    <property type="evidence" value="ECO:0007669"/>
    <property type="project" value="InterPro"/>
</dbReference>
<feature type="domain" description="Tr-type G" evidence="3">
    <location>
        <begin position="105"/>
        <end position="146"/>
    </location>
</feature>